<sequence>MSTLKDFVAYNQTAGGQKSFRVHGVVTVPSPAFEPVLVEPAIRHRGGWEVLQLKLVDTGVIANAVLTEKTVEYLREGPCVFKMLEIIHADGSLRIAIEDLQALD</sequence>
<dbReference type="EMBL" id="CP019952">
    <property type="protein sequence ID" value="AQW70600.1"/>
    <property type="molecule type" value="Genomic_DNA"/>
</dbReference>
<protein>
    <submittedName>
        <fullName evidence="2">Uncharacterized protein</fullName>
    </submittedName>
</protein>
<dbReference type="AlphaFoldDB" id="A0AAJ0LJP2"/>
<keyword evidence="4" id="KW-1185">Reference proteome</keyword>
<accession>A0AAJ0LJP2</accession>
<gene>
    <name evidence="1" type="ORF">B2J77_21365</name>
    <name evidence="2" type="ORF">NS96R_12595</name>
</gene>
<dbReference type="Proteomes" id="UP000191010">
    <property type="component" value="Chromosome"/>
</dbReference>
<dbReference type="RefSeq" id="WP_058638788.1">
    <property type="nucleotide sequence ID" value="NZ_CP019952.1"/>
</dbReference>
<evidence type="ECO:0000313" key="3">
    <source>
        <dbReference type="Proteomes" id="UP000071644"/>
    </source>
</evidence>
<evidence type="ECO:0000313" key="1">
    <source>
        <dbReference type="EMBL" id="AQW70600.1"/>
    </source>
</evidence>
<proteinExistence type="predicted"/>
<reference evidence="2 3" key="1">
    <citation type="journal article" date="2016" name="Front. Microbiol.">
        <title>Genomic Resource of Rice Seed Associated Bacteria.</title>
        <authorList>
            <person name="Midha S."/>
            <person name="Bansal K."/>
            <person name="Sharma S."/>
            <person name="Kumar N."/>
            <person name="Patil P.P."/>
            <person name="Chaudhry V."/>
            <person name="Patil P.B."/>
        </authorList>
    </citation>
    <scope>NUCLEOTIDE SEQUENCE [LARGE SCALE GENOMIC DNA]</scope>
    <source>
        <strain evidence="2 3">NS96</strain>
    </source>
</reference>
<evidence type="ECO:0000313" key="4">
    <source>
        <dbReference type="Proteomes" id="UP000191010"/>
    </source>
</evidence>
<dbReference type="Proteomes" id="UP000071644">
    <property type="component" value="Unassembled WGS sequence"/>
</dbReference>
<dbReference type="EMBL" id="LDSN01000030">
    <property type="protein sequence ID" value="KTT17472.1"/>
    <property type="molecule type" value="Genomic_DNA"/>
</dbReference>
<reference evidence="1 4" key="2">
    <citation type="submission" date="2017-02" db="EMBL/GenBank/DDBJ databases">
        <authorList>
            <person name="Guo L."/>
        </authorList>
    </citation>
    <scope>NUCLEOTIDE SEQUENCE [LARGE SCALE GENOMIC DNA]</scope>
    <source>
        <strain evidence="1 4">PRS09-11288</strain>
    </source>
</reference>
<evidence type="ECO:0000313" key="2">
    <source>
        <dbReference type="EMBL" id="KTT17472.1"/>
    </source>
</evidence>
<organism evidence="2 3">
    <name type="scientific">Pseudomonas parafulva</name>
    <dbReference type="NCBI Taxonomy" id="157782"/>
    <lineage>
        <taxon>Bacteria</taxon>
        <taxon>Pseudomonadati</taxon>
        <taxon>Pseudomonadota</taxon>
        <taxon>Gammaproteobacteria</taxon>
        <taxon>Pseudomonadales</taxon>
        <taxon>Pseudomonadaceae</taxon>
        <taxon>Pseudomonas</taxon>
    </lineage>
</organism>
<name>A0AAJ0LJP2_9PSED</name>